<evidence type="ECO:0000256" key="1">
    <source>
        <dbReference type="SAM" id="SignalP"/>
    </source>
</evidence>
<dbReference type="Proteomes" id="UP000290244">
    <property type="component" value="Chromosome"/>
</dbReference>
<dbReference type="OrthoDB" id="6225858at2"/>
<dbReference type="AlphaFoldDB" id="A0A4P6P6D7"/>
<sequence length="231" mass="25465">MKKNALLLGLSLLSTTALANDYNAQVDADFLTIDDVNVIGVEGTYYFDKVSTANTAWAEAAFMGRNSNASLAYVNFDGDGYALNLGGDYYHNNFFFALDATYTDYDFGDSETDFSGAVGYFFAKNWLVSVSGADEDFSDSLALNTKYIATLDNGSFVNLEASFLNYDNDFTFTADYYWTAQSSVGVDLSTEEDYKFGVHAQHFFTPAISARVGFISFDYDDAFTIGLTGRF</sequence>
<feature type="signal peptide" evidence="1">
    <location>
        <begin position="1"/>
        <end position="19"/>
    </location>
</feature>
<name>A0A4P6P6D7_9GAMM</name>
<protein>
    <submittedName>
        <fullName evidence="2">Putative porin</fullName>
    </submittedName>
</protein>
<dbReference type="Pfam" id="PF16956">
    <property type="entry name" value="Porin_7"/>
    <property type="match status" value="2"/>
</dbReference>
<keyword evidence="3" id="KW-1185">Reference proteome</keyword>
<dbReference type="RefSeq" id="WP_130603838.1">
    <property type="nucleotide sequence ID" value="NZ_CP034759.1"/>
</dbReference>
<reference evidence="2 3" key="1">
    <citation type="submission" date="2018-12" db="EMBL/GenBank/DDBJ databases">
        <title>Complete genome of Litorilituus sediminis.</title>
        <authorList>
            <person name="Liu A."/>
            <person name="Rong J."/>
        </authorList>
    </citation>
    <scope>NUCLEOTIDE SEQUENCE [LARGE SCALE GENOMIC DNA]</scope>
    <source>
        <strain evidence="2 3">JCM 17549</strain>
    </source>
</reference>
<accession>A0A4P6P6D7</accession>
<dbReference type="InterPro" id="IPR031593">
    <property type="entry name" value="Porin_7"/>
</dbReference>
<evidence type="ECO:0000313" key="2">
    <source>
        <dbReference type="EMBL" id="QBG37171.1"/>
    </source>
</evidence>
<dbReference type="KEGG" id="lsd:EMK97_16260"/>
<organism evidence="2 3">
    <name type="scientific">Litorilituus sediminis</name>
    <dbReference type="NCBI Taxonomy" id="718192"/>
    <lineage>
        <taxon>Bacteria</taxon>
        <taxon>Pseudomonadati</taxon>
        <taxon>Pseudomonadota</taxon>
        <taxon>Gammaproteobacteria</taxon>
        <taxon>Alteromonadales</taxon>
        <taxon>Colwelliaceae</taxon>
        <taxon>Litorilituus</taxon>
    </lineage>
</organism>
<keyword evidence="1" id="KW-0732">Signal</keyword>
<proteinExistence type="predicted"/>
<gene>
    <name evidence="2" type="ORF">EMK97_16260</name>
</gene>
<feature type="chain" id="PRO_5020894746" evidence="1">
    <location>
        <begin position="20"/>
        <end position="231"/>
    </location>
</feature>
<evidence type="ECO:0000313" key="3">
    <source>
        <dbReference type="Proteomes" id="UP000290244"/>
    </source>
</evidence>
<dbReference type="EMBL" id="CP034759">
    <property type="protein sequence ID" value="QBG37171.1"/>
    <property type="molecule type" value="Genomic_DNA"/>
</dbReference>